<keyword evidence="3" id="KW-1185">Reference proteome</keyword>
<dbReference type="RefSeq" id="WP_099997997.1">
    <property type="nucleotide sequence ID" value="NZ_CP017940.1"/>
</dbReference>
<dbReference type="OrthoDB" id="7257484at2"/>
<gene>
    <name evidence="2" type="ORF">B5P45_27525</name>
</gene>
<protein>
    <submittedName>
        <fullName evidence="2">Alpha/beta hydrolase</fullName>
    </submittedName>
</protein>
<comment type="caution">
    <text evidence="2">The sequence shown here is derived from an EMBL/GenBank/DDBJ whole genome shotgun (WGS) entry which is preliminary data.</text>
</comment>
<proteinExistence type="predicted"/>
<sequence length="394" mass="44231">MAVKKRLVINFTGYEGLHPDAVRGRYLNSSADFNSLWHAKTRAGPMVPEGPNIATMQIETSGANWQTKTAFCQYGGADIFDAYAARNVATRFATGLVAFLDILLTGTFWRYLRTSWRFCIFFMWPFALACFISLVTIGVGLFPLFAGYGALHLLWTVPLALALGRLLVRWPGDKVFFSYLLDDWAAASDRIHRRNPSLLQRRQAFADHLAEKLRTSDADEVVIIGHSLGTVPAVEAIADVWRSDPELLRRKPVSLLAAGSCLLMIAFHPRATGLREDVRVVCQESPVLWAEFQTITDIVHFYKSDPAAALGIKPRGKLIIRRIRFKHIHSAKRYALARKNFFKMHLLFLKGAQVRNPYDMGMFVQGPFAFRDLVTTYHTSAAPLDEAGRVVQAA</sequence>
<evidence type="ECO:0000313" key="2">
    <source>
        <dbReference type="EMBL" id="PIO41700.1"/>
    </source>
</evidence>
<reference evidence="2 3" key="1">
    <citation type="journal article" date="2017" name="Int J Environ Stud">
        <title>Does the Miocene-Pliocene relict legume Oxytropis triphylla form nitrogen-fixing nodules with a combination of bacterial strains?</title>
        <authorList>
            <person name="Safronova V."/>
            <person name="Belimov A."/>
            <person name="Sazanova A."/>
            <person name="Kuznetsova I."/>
            <person name="Popova J."/>
            <person name="Andronov E."/>
            <person name="Verkhozina A."/>
            <person name="Tikhonovich I."/>
        </authorList>
    </citation>
    <scope>NUCLEOTIDE SEQUENCE [LARGE SCALE GENOMIC DNA]</scope>
    <source>
        <strain evidence="2 3">Tri-38</strain>
    </source>
</reference>
<dbReference type="InterPro" id="IPR029058">
    <property type="entry name" value="AB_hydrolase_fold"/>
</dbReference>
<feature type="transmembrane region" description="Helical" evidence="1">
    <location>
        <begin position="148"/>
        <end position="168"/>
    </location>
</feature>
<keyword evidence="2" id="KW-0378">Hydrolase</keyword>
<accession>A0A2N9VQD2</accession>
<keyword evidence="1" id="KW-1133">Transmembrane helix</keyword>
<dbReference type="EMBL" id="MZMT01000058">
    <property type="protein sequence ID" value="PIO41700.1"/>
    <property type="molecule type" value="Genomic_DNA"/>
</dbReference>
<feature type="transmembrane region" description="Helical" evidence="1">
    <location>
        <begin position="119"/>
        <end position="142"/>
    </location>
</feature>
<dbReference type="KEGG" id="pht:BLM14_02800"/>
<dbReference type="Proteomes" id="UP000232163">
    <property type="component" value="Unassembled WGS sequence"/>
</dbReference>
<dbReference type="GO" id="GO:0016787">
    <property type="term" value="F:hydrolase activity"/>
    <property type="evidence" value="ECO:0007669"/>
    <property type="project" value="UniProtKB-KW"/>
</dbReference>
<keyword evidence="1" id="KW-0472">Membrane</keyword>
<evidence type="ECO:0000256" key="1">
    <source>
        <dbReference type="SAM" id="Phobius"/>
    </source>
</evidence>
<dbReference type="AlphaFoldDB" id="A0A2N9VQD2"/>
<name>A0A2N9VQD2_9HYPH</name>
<keyword evidence="1" id="KW-0812">Transmembrane</keyword>
<feature type="transmembrane region" description="Helical" evidence="1">
    <location>
        <begin position="92"/>
        <end position="112"/>
    </location>
</feature>
<organism evidence="2 3">
    <name type="scientific">Phyllobacterium zundukense</name>
    <dbReference type="NCBI Taxonomy" id="1867719"/>
    <lineage>
        <taxon>Bacteria</taxon>
        <taxon>Pseudomonadati</taxon>
        <taxon>Pseudomonadota</taxon>
        <taxon>Alphaproteobacteria</taxon>
        <taxon>Hyphomicrobiales</taxon>
        <taxon>Phyllobacteriaceae</taxon>
        <taxon>Phyllobacterium</taxon>
    </lineage>
</organism>
<dbReference type="SUPFAM" id="SSF53474">
    <property type="entry name" value="alpha/beta-Hydrolases"/>
    <property type="match status" value="1"/>
</dbReference>
<evidence type="ECO:0000313" key="3">
    <source>
        <dbReference type="Proteomes" id="UP000232163"/>
    </source>
</evidence>